<dbReference type="CDD" id="cd04301">
    <property type="entry name" value="NAT_SF"/>
    <property type="match status" value="1"/>
</dbReference>
<dbReference type="Pfam" id="PF13673">
    <property type="entry name" value="Acetyltransf_10"/>
    <property type="match status" value="1"/>
</dbReference>
<keyword evidence="6" id="KW-1185">Reference proteome</keyword>
<dbReference type="PANTHER" id="PTHR10908">
    <property type="entry name" value="SEROTONIN N-ACETYLTRANSFERASE"/>
    <property type="match status" value="1"/>
</dbReference>
<evidence type="ECO:0000256" key="3">
    <source>
        <dbReference type="SAM" id="MobiDB-lite"/>
    </source>
</evidence>
<dbReference type="PANTHER" id="PTHR10908:SF0">
    <property type="entry name" value="SEROTONIN N-ACETYLTRANSFERASE"/>
    <property type="match status" value="1"/>
</dbReference>
<dbReference type="AlphaFoldDB" id="A0A8H5ZXF8"/>
<gene>
    <name evidence="5" type="ORF">ETB97_006641</name>
</gene>
<accession>A0A8H5ZXF8</accession>
<keyword evidence="2" id="KW-0012">Acyltransferase</keyword>
<evidence type="ECO:0000256" key="1">
    <source>
        <dbReference type="ARBA" id="ARBA00022679"/>
    </source>
</evidence>
<dbReference type="GO" id="GO:0005737">
    <property type="term" value="C:cytoplasm"/>
    <property type="evidence" value="ECO:0007669"/>
    <property type="project" value="TreeGrafter"/>
</dbReference>
<sequence length="269" mass="30182">MSDYTADKSATDQPINGFKPLSNVEGFSLPATGDDLSRLSARGEFSMANGISMEDMDDDDEEEVEDDYVAVDHDDINEYPYWFRRPPVHQRTKLDELHPFVQVLTVSNVDDCVNVENAFPEQERCLFTLPILGEDQPKPRPTLVGHIVATRTSTPFVTDKSMQLPANWETERMTVENGETVGHDEYGGTIAIHSLAVSPEHQGKQVASTLMKSYIQRIREAQIAERLSLIAHDHLVPFYESFGFENRGPSKCKFGSGGWTNLVLDFIAE</sequence>
<dbReference type="Proteomes" id="UP000541154">
    <property type="component" value="Unassembled WGS sequence"/>
</dbReference>
<dbReference type="GO" id="GO:0004059">
    <property type="term" value="F:aralkylamine N-acetyltransferase activity"/>
    <property type="evidence" value="ECO:0007669"/>
    <property type="project" value="TreeGrafter"/>
</dbReference>
<dbReference type="SUPFAM" id="SSF55729">
    <property type="entry name" value="Acyl-CoA N-acyltransferases (Nat)"/>
    <property type="match status" value="1"/>
</dbReference>
<evidence type="ECO:0000313" key="5">
    <source>
        <dbReference type="EMBL" id="KAF5856855.1"/>
    </source>
</evidence>
<proteinExistence type="predicted"/>
<keyword evidence="1" id="KW-0808">Transferase</keyword>
<dbReference type="InterPro" id="IPR000182">
    <property type="entry name" value="GNAT_dom"/>
</dbReference>
<dbReference type="InterPro" id="IPR016181">
    <property type="entry name" value="Acyl_CoA_acyltransferase"/>
</dbReference>
<evidence type="ECO:0000313" key="6">
    <source>
        <dbReference type="Proteomes" id="UP000541154"/>
    </source>
</evidence>
<dbReference type="InterPro" id="IPR051635">
    <property type="entry name" value="SNAT-like"/>
</dbReference>
<reference evidence="5 6" key="1">
    <citation type="submission" date="2019-04" db="EMBL/GenBank/DDBJ databases">
        <title>Aspergillus burnettii sp. nov., novel species from soil in southeast Queensland.</title>
        <authorList>
            <person name="Gilchrist C.L.M."/>
            <person name="Pitt J.I."/>
            <person name="Lange L."/>
            <person name="Lacey H.J."/>
            <person name="Vuong D."/>
            <person name="Midgley D.J."/>
            <person name="Greenfield P."/>
            <person name="Bradbury M."/>
            <person name="Lacey E."/>
            <person name="Busk P.K."/>
            <person name="Pilgaard B."/>
            <person name="Chooi Y.H."/>
            <person name="Piggott A.M."/>
        </authorList>
    </citation>
    <scope>NUCLEOTIDE SEQUENCE [LARGE SCALE GENOMIC DNA]</scope>
    <source>
        <strain evidence="5 6">FRR 5400</strain>
    </source>
</reference>
<dbReference type="Gene3D" id="3.40.630.30">
    <property type="match status" value="1"/>
</dbReference>
<protein>
    <recommendedName>
        <fullName evidence="4">N-acetyltransferase domain-containing protein</fullName>
    </recommendedName>
</protein>
<feature type="domain" description="N-acetyltransferase" evidence="4">
    <location>
        <begin position="113"/>
        <end position="269"/>
    </location>
</feature>
<feature type="region of interest" description="Disordered" evidence="3">
    <location>
        <begin position="1"/>
        <end position="24"/>
    </location>
</feature>
<dbReference type="EMBL" id="SPNV01000291">
    <property type="protein sequence ID" value="KAF5856855.1"/>
    <property type="molecule type" value="Genomic_DNA"/>
</dbReference>
<evidence type="ECO:0000259" key="4">
    <source>
        <dbReference type="PROSITE" id="PS51186"/>
    </source>
</evidence>
<feature type="compositionally biased region" description="Basic and acidic residues" evidence="3">
    <location>
        <begin position="1"/>
        <end position="10"/>
    </location>
</feature>
<organism evidence="5 6">
    <name type="scientific">Petromyces alliaceus</name>
    <name type="common">Aspergillus alliaceus</name>
    <dbReference type="NCBI Taxonomy" id="209559"/>
    <lineage>
        <taxon>Eukaryota</taxon>
        <taxon>Fungi</taxon>
        <taxon>Dikarya</taxon>
        <taxon>Ascomycota</taxon>
        <taxon>Pezizomycotina</taxon>
        <taxon>Eurotiomycetes</taxon>
        <taxon>Eurotiomycetidae</taxon>
        <taxon>Eurotiales</taxon>
        <taxon>Aspergillaceae</taxon>
        <taxon>Aspergillus</taxon>
        <taxon>Aspergillus subgen. Circumdati</taxon>
    </lineage>
</organism>
<comment type="caution">
    <text evidence="5">The sequence shown here is derived from an EMBL/GenBank/DDBJ whole genome shotgun (WGS) entry which is preliminary data.</text>
</comment>
<evidence type="ECO:0000256" key="2">
    <source>
        <dbReference type="ARBA" id="ARBA00023315"/>
    </source>
</evidence>
<dbReference type="PROSITE" id="PS51186">
    <property type="entry name" value="GNAT"/>
    <property type="match status" value="1"/>
</dbReference>
<name>A0A8H5ZXF8_PETAA</name>